<dbReference type="InterPro" id="IPR011990">
    <property type="entry name" value="TPR-like_helical_dom_sf"/>
</dbReference>
<dbReference type="SMART" id="SM00028">
    <property type="entry name" value="TPR"/>
    <property type="match status" value="2"/>
</dbReference>
<dbReference type="PANTHER" id="PTHR46830:SF2">
    <property type="entry name" value="ALPHA-1,4-N-ACETYLGLUCOSAMINYLTRANSFERASE"/>
    <property type="match status" value="1"/>
</dbReference>
<organism evidence="1">
    <name type="scientific">uncultured microorganism</name>
    <dbReference type="NCBI Taxonomy" id="358574"/>
    <lineage>
        <taxon>unclassified sequences</taxon>
        <taxon>environmental samples</taxon>
    </lineage>
</organism>
<dbReference type="PANTHER" id="PTHR46830">
    <property type="entry name" value="TRANSFERASE, PUTATIVE-RELATED"/>
    <property type="match status" value="1"/>
</dbReference>
<dbReference type="InterPro" id="IPR019734">
    <property type="entry name" value="TPR_rpt"/>
</dbReference>
<dbReference type="SUPFAM" id="SSF53448">
    <property type="entry name" value="Nucleotide-diphospho-sugar transferases"/>
    <property type="match status" value="1"/>
</dbReference>
<dbReference type="AlphaFoldDB" id="F8UH09"/>
<proteinExistence type="predicted"/>
<dbReference type="Gene3D" id="1.25.40.10">
    <property type="entry name" value="Tetratricopeptide repeat domain"/>
    <property type="match status" value="1"/>
</dbReference>
<dbReference type="InterPro" id="IPR029044">
    <property type="entry name" value="Nucleotide-diphossugar_trans"/>
</dbReference>
<protein>
    <submittedName>
        <fullName evidence="1">Uncharacterized protein</fullName>
    </submittedName>
</protein>
<dbReference type="PROSITE" id="PS50005">
    <property type="entry name" value="TPR"/>
    <property type="match status" value="1"/>
</dbReference>
<accession>F8UH09</accession>
<dbReference type="EMBL" id="JF805041">
    <property type="protein sequence ID" value="AEI30316.1"/>
    <property type="molecule type" value="Genomic_DNA"/>
</dbReference>
<dbReference type="Gene3D" id="3.90.550.20">
    <property type="match status" value="1"/>
</dbReference>
<name>F8UH09_9ZZZZ</name>
<gene>
    <name evidence="1" type="ORF">LDC_03668</name>
</gene>
<sequence>MPNEPIRIRLNQGLVLLQSGKLDEAILAFSAGLDTAPQEAALWLALGLARHQRGEVTEADRCLALAGQLQPSCIVAAPGQPLLHRLTASLQAALASMGLLASAPVQTPTDAIADRPLERLLRDNETLHDGFAACNVQQGLVQLRTTSRLPVTLQTCRQVDEALLTLAPLLEAAAPDELQRALQHAELDCSRHQVSPDSHAHGVALLRVQLLRARLLALQSPAGDDRAAVEIPRLVHLIKTDGQPGDLPLLQYLCYRSVLQHCSAYRIVLHAPVRPAGPRWEKLLPQMEIDLAMPPQHLGPHPLRLAAHQSDVWRAEQLLRLGGFYFDWDLLLLRPPDLYRKAFCVMALEQKEAGYREVLGVSMIGAQPGSVFLQEWLRRMPEAFRPGHYVAHSTLLAHALALQHSGLVRLLDSRSFYHPGWTRQAMAWLFEPRHVLSQDALDRYVAAAGGIHLFCSHENFLRYAEAVTERDIERGQFNLARLLRPYL</sequence>
<evidence type="ECO:0000313" key="1">
    <source>
        <dbReference type="EMBL" id="AEI30316.1"/>
    </source>
</evidence>
<dbReference type="SUPFAM" id="SSF48452">
    <property type="entry name" value="TPR-like"/>
    <property type="match status" value="1"/>
</dbReference>
<reference evidence="1" key="1">
    <citation type="submission" date="2011-04" db="EMBL/GenBank/DDBJ databases">
        <title>Taxonomic and functional metagenomic profiling of the microbial community in the anoxic sediment of a brackish shallow lake (Laguna de Carrizo Central Spain).</title>
        <authorList>
            <consortium name="CONSOLIDER consortium CSD2007-00005"/>
            <person name="Guazzaroni M.-E."/>
            <person name="Richter M."/>
            <person name="Garcia-Salamanca A."/>
            <person name="Yarza P."/>
            <person name="Ferrer M."/>
        </authorList>
    </citation>
    <scope>NUCLEOTIDE SEQUENCE</scope>
</reference>